<protein>
    <submittedName>
        <fullName evidence="2">Endonuclease</fullName>
    </submittedName>
</protein>
<sequence>MSTQGDKEKIVLAALIGAFDDQNGLPSRDEITAKAALLAPLLGYSGDLQNIITEAETAIPSRMNAGVSLIDVDAAHDEDWIHKREIDTTYADAYGGYLRSQGWKPTVVNTLLNADGSKILGLLQDPTSEGEWKRRGLVIGHVQSGKTANYMGVIAKAADAGYKFIIVIAGIHNNLRKQTQQRVDEGFVGRSSDPENRVNIGVGLDRSYPNPVTLTNINSDFNKQTANVSGAQLNDFKNPVILVIKKNVKTLEALHIWLRELNAKGRDRIADVPMLVIDDEADNASINTNKPDINPTATNAWIRKILRLFTKNCYVGYTATPFANIFIDPDAFDKDAYEELFPSDFIHSLDAPTTYFGPDKVFLNDESSSAVLRQVEDCEEYLPFIHKNGFPVAELPPSLYRALDQFIVARAIRNLRGQERKHCSMLINVSRFVSVQKEVRSFIGLRLDRMREAVKANYMMPEAASSKNEHMARLRAAYDAEFAANEFGGRNYSWDEVKTALWGVFESLRTYVVNSKSDEVLDFAKYEKDNIGLTAIAIGGLSLSRGLTIEGLTISYMYRNTKMYDTLMQMGRWFGYRPGYEDVCRVWLPNDSINWYRHIALASEELRQQITRMRQADMSPRDFGLYVKSHPDSLMVTAANKMRSGEKVILNQNLTGTLQESWLLPLDPKTNQDNEEMIAEYWRDGFGGTVEPTEKGWFIPDVDVGKVDEFLLRFKAHKSARKRKADAVEYLLKIAPKFSKADVLLISKGLGDPAAYRLGAQDRTAEKDATPDKWQVSGYRVASRGDEKLGLTDDQISAAEKLASEDTKSKKKKPSDVHYRMVRKKPLLMIHVLEPTENPAFAGYRVPAWGLSFPDGLYGADFEIEVIANKVWMEEMYGSMDDDPDADEDYDDE</sequence>
<comment type="caution">
    <text evidence="2">The sequence shown here is derived from an EMBL/GenBank/DDBJ whole genome shotgun (WGS) entry which is preliminary data.</text>
</comment>
<dbReference type="EMBL" id="BSFF01000010">
    <property type="protein sequence ID" value="GLK57742.1"/>
    <property type="molecule type" value="Genomic_DNA"/>
</dbReference>
<dbReference type="InterPro" id="IPR018310">
    <property type="entry name" value="Put_endonuclease_Z1-dom"/>
</dbReference>
<evidence type="ECO:0000313" key="3">
    <source>
        <dbReference type="EMBL" id="MBM7853045.1"/>
    </source>
</evidence>
<gene>
    <name evidence="2" type="ORF">GCM10008170_37620</name>
    <name evidence="3" type="ORF">JOD31_003296</name>
</gene>
<evidence type="ECO:0000313" key="2">
    <source>
        <dbReference type="EMBL" id="GLK57742.1"/>
    </source>
</evidence>
<name>A0A9W6IY19_9HYPH</name>
<dbReference type="GO" id="GO:0004519">
    <property type="term" value="F:endonuclease activity"/>
    <property type="evidence" value="ECO:0007669"/>
    <property type="project" value="UniProtKB-KW"/>
</dbReference>
<keyword evidence="2" id="KW-0255">Endonuclease</keyword>
<reference evidence="2" key="1">
    <citation type="journal article" date="2014" name="Int. J. Syst. Evol. Microbiol.">
        <title>Complete genome sequence of Corynebacterium casei LMG S-19264T (=DSM 44701T), isolated from a smear-ripened cheese.</title>
        <authorList>
            <consortium name="US DOE Joint Genome Institute (JGI-PGF)"/>
            <person name="Walter F."/>
            <person name="Albersmeier A."/>
            <person name="Kalinowski J."/>
            <person name="Ruckert C."/>
        </authorList>
    </citation>
    <scope>NUCLEOTIDE SEQUENCE</scope>
    <source>
        <strain evidence="2">VKM B-1606</strain>
    </source>
</reference>
<feature type="domain" description="Putative endonuclease Z1" evidence="1">
    <location>
        <begin position="398"/>
        <end position="634"/>
    </location>
</feature>
<dbReference type="AlphaFoldDB" id="A0A9W6IY19"/>
<keyword evidence="2" id="KW-0540">Nuclease</keyword>
<evidence type="ECO:0000313" key="5">
    <source>
        <dbReference type="Proteomes" id="UP001143400"/>
    </source>
</evidence>
<reference evidence="2" key="3">
    <citation type="submission" date="2023-01" db="EMBL/GenBank/DDBJ databases">
        <authorList>
            <person name="Sun Q."/>
            <person name="Evtushenko L."/>
        </authorList>
    </citation>
    <scope>NUCLEOTIDE SEQUENCE</scope>
    <source>
        <strain evidence="2">VKM B-1606</strain>
    </source>
</reference>
<dbReference type="Proteomes" id="UP000758856">
    <property type="component" value="Unassembled WGS sequence"/>
</dbReference>
<reference evidence="3 4" key="2">
    <citation type="submission" date="2021-01" db="EMBL/GenBank/DDBJ databases">
        <title>Genomic Encyclopedia of Type Strains, Phase IV (KMG-IV): sequencing the most valuable type-strain genomes for metagenomic binning, comparative biology and taxonomic classification.</title>
        <authorList>
            <person name="Goeker M."/>
        </authorList>
    </citation>
    <scope>NUCLEOTIDE SEQUENCE [LARGE SCALE GENOMIC DNA]</scope>
    <source>
        <strain evidence="3 4">DSM 6130</strain>
    </source>
</reference>
<dbReference type="Pfam" id="PF10593">
    <property type="entry name" value="Z1"/>
    <property type="match status" value="1"/>
</dbReference>
<accession>A0A9W6IY19</accession>
<dbReference type="RefSeq" id="WP_204951507.1">
    <property type="nucleotide sequence ID" value="NZ_BSFF01000010.1"/>
</dbReference>
<organism evidence="2 5">
    <name type="scientific">Methylopila capsulata</name>
    <dbReference type="NCBI Taxonomy" id="61654"/>
    <lineage>
        <taxon>Bacteria</taxon>
        <taxon>Pseudomonadati</taxon>
        <taxon>Pseudomonadota</taxon>
        <taxon>Alphaproteobacteria</taxon>
        <taxon>Hyphomicrobiales</taxon>
        <taxon>Methylopilaceae</taxon>
        <taxon>Methylopila</taxon>
    </lineage>
</organism>
<dbReference type="EMBL" id="JAFBCY010000004">
    <property type="protein sequence ID" value="MBM7853045.1"/>
    <property type="molecule type" value="Genomic_DNA"/>
</dbReference>
<dbReference type="SUPFAM" id="SSF52540">
    <property type="entry name" value="P-loop containing nucleoside triphosphate hydrolases"/>
    <property type="match status" value="1"/>
</dbReference>
<keyword evidence="4" id="KW-1185">Reference proteome</keyword>
<proteinExistence type="predicted"/>
<dbReference type="InterPro" id="IPR027417">
    <property type="entry name" value="P-loop_NTPase"/>
</dbReference>
<evidence type="ECO:0000259" key="1">
    <source>
        <dbReference type="Pfam" id="PF10593"/>
    </source>
</evidence>
<keyword evidence="2" id="KW-0378">Hydrolase</keyword>
<dbReference type="Gene3D" id="3.40.50.300">
    <property type="entry name" value="P-loop containing nucleotide triphosphate hydrolases"/>
    <property type="match status" value="1"/>
</dbReference>
<dbReference type="Proteomes" id="UP001143400">
    <property type="component" value="Unassembled WGS sequence"/>
</dbReference>
<evidence type="ECO:0000313" key="4">
    <source>
        <dbReference type="Proteomes" id="UP000758856"/>
    </source>
</evidence>